<reference evidence="1" key="1">
    <citation type="submission" date="2023-02" db="EMBL/GenBank/DDBJ databases">
        <title>Polaribacter ponticola sp. nov., isolated from seawater.</title>
        <authorList>
            <person name="Baek J.H."/>
            <person name="Kim J.M."/>
            <person name="Choi D.G."/>
            <person name="Jeon C.O."/>
        </authorList>
    </citation>
    <scope>NUCLEOTIDE SEQUENCE</scope>
    <source>
        <strain evidence="1">MSW5</strain>
    </source>
</reference>
<sequence>MKKLLFFLLISSQLFGQKINFNGTLLDFETKEPVVYANISFLKTSLGISSLENGTFNLEIDEKLLQEKVHVSCLNYKDTIFLAKDIYNKVLYLKPKRFQLDEIVLSRKIDRELIIDKYKRKDIKGTFGGRQSSPWIVTKYFPYKKEYENISYLKEITVYFGSIFAREKSKFRVRLFKINNSTGFPSEDIISQEIIATSKKINGKVIIDVSKFDIEFPKDGFFVGLERIHIPYNFYEYKYTIQGSKKKHIAKAVAPSFGSVYTKDTTFHFSKGKWRKFYFPTKMYKGNQIEPAISLKLTN</sequence>
<organism evidence="1 2">
    <name type="scientific">Polaribacter ponticola</name>
    <dbReference type="NCBI Taxonomy" id="2978475"/>
    <lineage>
        <taxon>Bacteria</taxon>
        <taxon>Pseudomonadati</taxon>
        <taxon>Bacteroidota</taxon>
        <taxon>Flavobacteriia</taxon>
        <taxon>Flavobacteriales</taxon>
        <taxon>Flavobacteriaceae</taxon>
    </lineage>
</organism>
<dbReference type="SUPFAM" id="SSF49464">
    <property type="entry name" value="Carboxypeptidase regulatory domain-like"/>
    <property type="match status" value="1"/>
</dbReference>
<dbReference type="Proteomes" id="UP001151478">
    <property type="component" value="Unassembled WGS sequence"/>
</dbReference>
<gene>
    <name evidence="1" type="ORF">N5A56_001970</name>
</gene>
<proteinExistence type="predicted"/>
<comment type="caution">
    <text evidence="1">The sequence shown here is derived from an EMBL/GenBank/DDBJ whole genome shotgun (WGS) entry which is preliminary data.</text>
</comment>
<evidence type="ECO:0000313" key="1">
    <source>
        <dbReference type="EMBL" id="MDD7913269.1"/>
    </source>
</evidence>
<dbReference type="RefSeq" id="WP_265724019.1">
    <property type="nucleotide sequence ID" value="NZ_JAOSLC020000002.1"/>
</dbReference>
<dbReference type="InterPro" id="IPR008969">
    <property type="entry name" value="CarboxyPept-like_regulatory"/>
</dbReference>
<accession>A0ABT5S586</accession>
<evidence type="ECO:0000313" key="2">
    <source>
        <dbReference type="Proteomes" id="UP001151478"/>
    </source>
</evidence>
<keyword evidence="2" id="KW-1185">Reference proteome</keyword>
<dbReference type="EMBL" id="JAOSLC020000002">
    <property type="protein sequence ID" value="MDD7913269.1"/>
    <property type="molecule type" value="Genomic_DNA"/>
</dbReference>
<name>A0ABT5S586_9FLAO</name>
<evidence type="ECO:0008006" key="3">
    <source>
        <dbReference type="Google" id="ProtNLM"/>
    </source>
</evidence>
<protein>
    <recommendedName>
        <fullName evidence="3">Carboxypeptidase-like regulatory domain-containing protein</fullName>
    </recommendedName>
</protein>